<evidence type="ECO:0000313" key="10">
    <source>
        <dbReference type="EMBL" id="KAJ3704695.1"/>
    </source>
</evidence>
<evidence type="ECO:0000256" key="2">
    <source>
        <dbReference type="ARBA" id="ARBA00004123"/>
    </source>
</evidence>
<evidence type="ECO:0000256" key="3">
    <source>
        <dbReference type="ARBA" id="ARBA00006958"/>
    </source>
</evidence>
<dbReference type="GO" id="GO:0016787">
    <property type="term" value="F:hydrolase activity"/>
    <property type="evidence" value="ECO:0007669"/>
    <property type="project" value="UniProtKB-KW"/>
</dbReference>
<evidence type="ECO:0000256" key="7">
    <source>
        <dbReference type="ARBA" id="ARBA00023242"/>
    </source>
</evidence>
<feature type="domain" description="DDE Tnp4" evidence="9">
    <location>
        <begin position="255"/>
        <end position="383"/>
    </location>
</feature>
<evidence type="ECO:0000256" key="5">
    <source>
        <dbReference type="ARBA" id="ARBA00022723"/>
    </source>
</evidence>
<dbReference type="Pfam" id="PF13359">
    <property type="entry name" value="DDE_Tnp_4"/>
    <property type="match status" value="1"/>
</dbReference>
<dbReference type="InterPro" id="IPR045249">
    <property type="entry name" value="HARBI1-like"/>
</dbReference>
<dbReference type="GO" id="GO:0005634">
    <property type="term" value="C:nucleus"/>
    <property type="evidence" value="ECO:0007669"/>
    <property type="project" value="UniProtKB-SubCell"/>
</dbReference>
<protein>
    <recommendedName>
        <fullName evidence="9">DDE Tnp4 domain-containing protein</fullName>
    </recommendedName>
</protein>
<dbReference type="GO" id="GO:0046872">
    <property type="term" value="F:metal ion binding"/>
    <property type="evidence" value="ECO:0007669"/>
    <property type="project" value="UniProtKB-KW"/>
</dbReference>
<keyword evidence="4" id="KW-0540">Nuclease</keyword>
<keyword evidence="7" id="KW-0539">Nucleus</keyword>
<dbReference type="GO" id="GO:0004518">
    <property type="term" value="F:nuclease activity"/>
    <property type="evidence" value="ECO:0007669"/>
    <property type="project" value="UniProtKB-KW"/>
</dbReference>
<keyword evidence="5" id="KW-0479">Metal-binding</keyword>
<evidence type="ECO:0000256" key="4">
    <source>
        <dbReference type="ARBA" id="ARBA00022722"/>
    </source>
</evidence>
<feature type="region of interest" description="Disordered" evidence="8">
    <location>
        <begin position="1"/>
        <end position="48"/>
    </location>
</feature>
<dbReference type="Proteomes" id="UP001210211">
    <property type="component" value="Unassembled WGS sequence"/>
</dbReference>
<dbReference type="PANTHER" id="PTHR22930">
    <property type="match status" value="1"/>
</dbReference>
<comment type="similarity">
    <text evidence="3">Belongs to the HARBI1 family.</text>
</comment>
<comment type="subcellular location">
    <subcellularLocation>
        <location evidence="2">Nucleus</location>
    </subcellularLocation>
</comment>
<dbReference type="InterPro" id="IPR027806">
    <property type="entry name" value="HARBI1_dom"/>
</dbReference>
<keyword evidence="11" id="KW-1185">Reference proteome</keyword>
<keyword evidence="6" id="KW-0378">Hydrolase</keyword>
<evidence type="ECO:0000259" key="9">
    <source>
        <dbReference type="Pfam" id="PF13359"/>
    </source>
</evidence>
<comment type="cofactor">
    <cofactor evidence="1">
        <name>a divalent metal cation</name>
        <dbReference type="ChEBI" id="CHEBI:60240"/>
    </cofactor>
</comment>
<dbReference type="PANTHER" id="PTHR22930:SF242">
    <property type="entry name" value="LOW PROTEIN: NUCLEASE-LIKE PROTEIN"/>
    <property type="match status" value="1"/>
</dbReference>
<evidence type="ECO:0000256" key="6">
    <source>
        <dbReference type="ARBA" id="ARBA00022801"/>
    </source>
</evidence>
<evidence type="ECO:0000313" key="11">
    <source>
        <dbReference type="Proteomes" id="UP001210211"/>
    </source>
</evidence>
<gene>
    <name evidence="10" type="ORF">LUZ61_008400</name>
</gene>
<dbReference type="EMBL" id="JAMRDG010000001">
    <property type="protein sequence ID" value="KAJ3704695.1"/>
    <property type="molecule type" value="Genomic_DNA"/>
</dbReference>
<evidence type="ECO:0000256" key="1">
    <source>
        <dbReference type="ARBA" id="ARBA00001968"/>
    </source>
</evidence>
<accession>A0AAD6EXK7</accession>
<proteinExistence type="inferred from homology"/>
<name>A0AAD6EXK7_9POAL</name>
<comment type="caution">
    <text evidence="10">The sequence shown here is derived from an EMBL/GenBank/DDBJ whole genome shotgun (WGS) entry which is preliminary data.</text>
</comment>
<organism evidence="10 11">
    <name type="scientific">Rhynchospora tenuis</name>
    <dbReference type="NCBI Taxonomy" id="198213"/>
    <lineage>
        <taxon>Eukaryota</taxon>
        <taxon>Viridiplantae</taxon>
        <taxon>Streptophyta</taxon>
        <taxon>Embryophyta</taxon>
        <taxon>Tracheophyta</taxon>
        <taxon>Spermatophyta</taxon>
        <taxon>Magnoliopsida</taxon>
        <taxon>Liliopsida</taxon>
        <taxon>Poales</taxon>
        <taxon>Cyperaceae</taxon>
        <taxon>Cyperoideae</taxon>
        <taxon>Rhynchosporeae</taxon>
        <taxon>Rhynchospora</taxon>
    </lineage>
</organism>
<sequence>MAASLITLAPSRSREQTETMVSPSPGGNKRKAPSGPSSPSDGDKKRVKPLPSCRLSLLVSLLASSLSLSRRFLSSLDLDLDLSLSLPLDSSLLSASLSLSRLLSLLPLPLQSLALTSTSLPPSLPLPSSWFLRLLSSSSPAAFPLSFRLSRPAFYSLLRSLHLPFSSLPPEHKLAIALFRLAHAAPFHTIARRFGLSSPSLACQAFYQVCHAITTRLSHLFGFTSDITQGFHHFSLPNCCGLLGYTRFPINHHSLGGSLIAQALLDSNGRFIDLSVGWHGSMKPLQILTRSNLYQTQLVNPPRYVLGGSCCPLLPWLITPYKIGPESPSTHVVFNQVHTCAMEMVNKAFGLVKDRWRLLGEKWKEGQAEALPYVVVAGCLLHNFLENCGEPVPEKVLLGTELVPELLPGFADFEGEGDEGGVRMRDALASHLIMARPQV</sequence>
<dbReference type="AlphaFoldDB" id="A0AAD6EXK7"/>
<reference evidence="10 11" key="1">
    <citation type="journal article" date="2022" name="Cell">
        <title>Repeat-based holocentromeres influence genome architecture and karyotype evolution.</title>
        <authorList>
            <person name="Hofstatter P.G."/>
            <person name="Thangavel G."/>
            <person name="Lux T."/>
            <person name="Neumann P."/>
            <person name="Vondrak T."/>
            <person name="Novak P."/>
            <person name="Zhang M."/>
            <person name="Costa L."/>
            <person name="Castellani M."/>
            <person name="Scott A."/>
            <person name="Toegelov H."/>
            <person name="Fuchs J."/>
            <person name="Mata-Sucre Y."/>
            <person name="Dias Y."/>
            <person name="Vanzela A.L.L."/>
            <person name="Huettel B."/>
            <person name="Almeida C.C.S."/>
            <person name="Simkova H."/>
            <person name="Souza G."/>
            <person name="Pedrosa-Harand A."/>
            <person name="Macas J."/>
            <person name="Mayer K.F.X."/>
            <person name="Houben A."/>
            <person name="Marques A."/>
        </authorList>
    </citation>
    <scope>NUCLEOTIDE SEQUENCE [LARGE SCALE GENOMIC DNA]</scope>
    <source>
        <strain evidence="10">RhyTen1mFocal</strain>
    </source>
</reference>
<evidence type="ECO:0000256" key="8">
    <source>
        <dbReference type="SAM" id="MobiDB-lite"/>
    </source>
</evidence>